<accession>A0A0D2C5B2</accession>
<feature type="region of interest" description="Disordered" evidence="1">
    <location>
        <begin position="35"/>
        <end position="157"/>
    </location>
</feature>
<dbReference type="AlphaFoldDB" id="A0A0D2C5B2"/>
<organism evidence="2 3">
    <name type="scientific">Cladophialophora immunda</name>
    <dbReference type="NCBI Taxonomy" id="569365"/>
    <lineage>
        <taxon>Eukaryota</taxon>
        <taxon>Fungi</taxon>
        <taxon>Dikarya</taxon>
        <taxon>Ascomycota</taxon>
        <taxon>Pezizomycotina</taxon>
        <taxon>Eurotiomycetes</taxon>
        <taxon>Chaetothyriomycetidae</taxon>
        <taxon>Chaetothyriales</taxon>
        <taxon>Herpotrichiellaceae</taxon>
        <taxon>Cladophialophora</taxon>
    </lineage>
</organism>
<feature type="compositionally biased region" description="Basic and acidic residues" evidence="1">
    <location>
        <begin position="76"/>
        <end position="85"/>
    </location>
</feature>
<dbReference type="VEuPathDB" id="FungiDB:PV07_08821"/>
<reference evidence="2 3" key="1">
    <citation type="submission" date="2015-01" db="EMBL/GenBank/DDBJ databases">
        <title>The Genome Sequence of Cladophialophora immunda CBS83496.</title>
        <authorList>
            <consortium name="The Broad Institute Genomics Platform"/>
            <person name="Cuomo C."/>
            <person name="de Hoog S."/>
            <person name="Gorbushina A."/>
            <person name="Stielow B."/>
            <person name="Teixiera M."/>
            <person name="Abouelleil A."/>
            <person name="Chapman S.B."/>
            <person name="Priest M."/>
            <person name="Young S.K."/>
            <person name="Wortman J."/>
            <person name="Nusbaum C."/>
            <person name="Birren B."/>
        </authorList>
    </citation>
    <scope>NUCLEOTIDE SEQUENCE [LARGE SCALE GENOMIC DNA]</scope>
    <source>
        <strain evidence="2 3">CBS 83496</strain>
    </source>
</reference>
<keyword evidence="3" id="KW-1185">Reference proteome</keyword>
<sequence length="203" mass="22574">MPLLTSPLQTPHTPNNCQDQDVQGTPLRLRLLNVSDGNTQNVRQHEPRRNHWNASHRRTQTRRSRRESRGMSTPREGPEATRSEQADQPPEDGEASTGAKTPCISDDNAMEYGEKKDEWMAEIPGKRATANTATEEAGNKPDAKPKAHIQQKTPVQRTKVVFPRDSAQHAALGAPRLSITFGNMPPVNQDAALTQNYKTEVPE</sequence>
<dbReference type="GeneID" id="27348015"/>
<dbReference type="EMBL" id="KN847044">
    <property type="protein sequence ID" value="KIW25660.1"/>
    <property type="molecule type" value="Genomic_DNA"/>
</dbReference>
<evidence type="ECO:0000313" key="2">
    <source>
        <dbReference type="EMBL" id="KIW25660.1"/>
    </source>
</evidence>
<feature type="region of interest" description="Disordered" evidence="1">
    <location>
        <begin position="1"/>
        <end position="23"/>
    </location>
</feature>
<proteinExistence type="predicted"/>
<protein>
    <submittedName>
        <fullName evidence="2">Uncharacterized protein</fullName>
    </submittedName>
</protein>
<evidence type="ECO:0000313" key="3">
    <source>
        <dbReference type="Proteomes" id="UP000054466"/>
    </source>
</evidence>
<name>A0A0D2C5B2_9EURO</name>
<dbReference type="RefSeq" id="XP_016245876.1">
    <property type="nucleotide sequence ID" value="XM_016396020.1"/>
</dbReference>
<dbReference type="Proteomes" id="UP000054466">
    <property type="component" value="Unassembled WGS sequence"/>
</dbReference>
<feature type="compositionally biased region" description="Basic residues" evidence="1">
    <location>
        <begin position="50"/>
        <end position="66"/>
    </location>
</feature>
<evidence type="ECO:0000256" key="1">
    <source>
        <dbReference type="SAM" id="MobiDB-lite"/>
    </source>
</evidence>
<gene>
    <name evidence="2" type="ORF">PV07_08821</name>
</gene>
<dbReference type="HOGENOM" id="CLU_1348786_0_0_1"/>